<dbReference type="Proteomes" id="UP001428290">
    <property type="component" value="Unassembled WGS sequence"/>
</dbReference>
<evidence type="ECO:0000313" key="1">
    <source>
        <dbReference type="EMBL" id="GAA5530826.1"/>
    </source>
</evidence>
<comment type="caution">
    <text evidence="1">The sequence shown here is derived from an EMBL/GenBank/DDBJ whole genome shotgun (WGS) entry which is preliminary data.</text>
</comment>
<protein>
    <recommendedName>
        <fullName evidence="3">Terpene synthase</fullName>
    </recommendedName>
</protein>
<sequence>MDASMTLLQSCLVSYRTFLQRLPPSQYTDFCRWILHPTNPALTTFLHLSSLTQMGSLFTYLYGPATADRDHWDHLCAEFSSLLLYQRYEVISDNLAMGLALTDAPHAPVVAAFNRMIIAVLTDTAPIDLRALQQITATVPWLDQHLAAAQYRAMVDAFRPDAQLEAWIPLSANILACRDMLAQIQHPVTNARIRQGILDRYAAMHTLCTTPAPHSLDDLIRLQTATMLVIPTLDYCVNLYGQIYHDDPTEQDAIATHPHLHALINDASFLVRCLNDCGPSLMLADPDSIAQAYHALYQATPPAPAESWMAWLLRAADGDTHFYRLHKDVTFREFNLLFADLTAEQAIPSVLDQLITNTHTVAQHYQVTLQRFLQTSTSLADQPLLTIPVGIITRMVTFHQQLYANHYGDLSGDYAVAVAS</sequence>
<dbReference type="EMBL" id="BAABRU010000024">
    <property type="protein sequence ID" value="GAA5530826.1"/>
    <property type="molecule type" value="Genomic_DNA"/>
</dbReference>
<evidence type="ECO:0000313" key="2">
    <source>
        <dbReference type="Proteomes" id="UP001428290"/>
    </source>
</evidence>
<evidence type="ECO:0008006" key="3">
    <source>
        <dbReference type="Google" id="ProtNLM"/>
    </source>
</evidence>
<reference evidence="1 2" key="1">
    <citation type="submission" date="2024-02" db="EMBL/GenBank/DDBJ databases">
        <title>Herpetosiphon gulosus NBRC 112829.</title>
        <authorList>
            <person name="Ichikawa N."/>
            <person name="Katano-Makiyama Y."/>
            <person name="Hidaka K."/>
        </authorList>
    </citation>
    <scope>NUCLEOTIDE SEQUENCE [LARGE SCALE GENOMIC DNA]</scope>
    <source>
        <strain evidence="1 2">NBRC 112829</strain>
    </source>
</reference>
<name>A0ABP9X7L1_9CHLR</name>
<gene>
    <name evidence="1" type="ORF">Hgul01_04649</name>
</gene>
<proteinExistence type="predicted"/>
<accession>A0ABP9X7L1</accession>
<keyword evidence="2" id="KW-1185">Reference proteome</keyword>
<organism evidence="1 2">
    <name type="scientific">Herpetosiphon gulosus</name>
    <dbReference type="NCBI Taxonomy" id="1973496"/>
    <lineage>
        <taxon>Bacteria</taxon>
        <taxon>Bacillati</taxon>
        <taxon>Chloroflexota</taxon>
        <taxon>Chloroflexia</taxon>
        <taxon>Herpetosiphonales</taxon>
        <taxon>Herpetosiphonaceae</taxon>
        <taxon>Herpetosiphon</taxon>
    </lineage>
</organism>